<keyword evidence="2" id="KW-1185">Reference proteome</keyword>
<sequence>MTRLDRAVLVTGLTIVLGSVAVAYGWYTWKTRESTRALRRKRKDQGNHECEVLGDCSSLTMESESRWDDCVKNPGHLSFIPAKQFSLRHLPEALRSEEILGLVQNVAARTVRLRVNYTSLARPEGFPFYHSRGERVLHTGSGWVRDIHACYGPCRCRQCQATRTPHTQWWLVRVHTACHVVFDTAEARETSVDVFYDADKPGTGTEGARTRMKTMQGLRVIVKNEDQDLCRFYCITHDQELVNRLQRHMKQWEKQPTTLMGMANWQENHAPLCIVVSHPHGYSKQVTIGQWTGHTEQNEIGECGLTYRTDTCTGSSGAPVILPRRQSVNGHLVWTPTVFPHSGALSHGVNLSAIGGVFPSI</sequence>
<proteinExistence type="predicted"/>
<name>A0AAV4GLF8_9GAST</name>
<evidence type="ECO:0000313" key="2">
    <source>
        <dbReference type="Proteomes" id="UP000762676"/>
    </source>
</evidence>
<dbReference type="SUPFAM" id="SSF50494">
    <property type="entry name" value="Trypsin-like serine proteases"/>
    <property type="match status" value="1"/>
</dbReference>
<protein>
    <recommendedName>
        <fullName evidence="3">Peptidase S1 domain-containing protein</fullName>
    </recommendedName>
</protein>
<comment type="caution">
    <text evidence="1">The sequence shown here is derived from an EMBL/GenBank/DDBJ whole genome shotgun (WGS) entry which is preliminary data.</text>
</comment>
<accession>A0AAV4GLF8</accession>
<dbReference type="InterPro" id="IPR009003">
    <property type="entry name" value="Peptidase_S1_PA"/>
</dbReference>
<evidence type="ECO:0008006" key="3">
    <source>
        <dbReference type="Google" id="ProtNLM"/>
    </source>
</evidence>
<reference evidence="1 2" key="1">
    <citation type="journal article" date="2021" name="Elife">
        <title>Chloroplast acquisition without the gene transfer in kleptoplastic sea slugs, Plakobranchus ocellatus.</title>
        <authorList>
            <person name="Maeda T."/>
            <person name="Takahashi S."/>
            <person name="Yoshida T."/>
            <person name="Shimamura S."/>
            <person name="Takaki Y."/>
            <person name="Nagai Y."/>
            <person name="Toyoda A."/>
            <person name="Suzuki Y."/>
            <person name="Arimoto A."/>
            <person name="Ishii H."/>
            <person name="Satoh N."/>
            <person name="Nishiyama T."/>
            <person name="Hasebe M."/>
            <person name="Maruyama T."/>
            <person name="Minagawa J."/>
            <person name="Obokata J."/>
            <person name="Shigenobu S."/>
        </authorList>
    </citation>
    <scope>NUCLEOTIDE SEQUENCE [LARGE SCALE GENOMIC DNA]</scope>
</reference>
<gene>
    <name evidence="1" type="ORF">ElyMa_004196000</name>
</gene>
<dbReference type="Gene3D" id="2.40.10.10">
    <property type="entry name" value="Trypsin-like serine proteases"/>
    <property type="match status" value="2"/>
</dbReference>
<dbReference type="Proteomes" id="UP000762676">
    <property type="component" value="Unassembled WGS sequence"/>
</dbReference>
<evidence type="ECO:0000313" key="1">
    <source>
        <dbReference type="EMBL" id="GFR86299.1"/>
    </source>
</evidence>
<dbReference type="EMBL" id="BMAT01008488">
    <property type="protein sequence ID" value="GFR86299.1"/>
    <property type="molecule type" value="Genomic_DNA"/>
</dbReference>
<dbReference type="InterPro" id="IPR043504">
    <property type="entry name" value="Peptidase_S1_PA_chymotrypsin"/>
</dbReference>
<dbReference type="AlphaFoldDB" id="A0AAV4GLF8"/>
<organism evidence="1 2">
    <name type="scientific">Elysia marginata</name>
    <dbReference type="NCBI Taxonomy" id="1093978"/>
    <lineage>
        <taxon>Eukaryota</taxon>
        <taxon>Metazoa</taxon>
        <taxon>Spiralia</taxon>
        <taxon>Lophotrochozoa</taxon>
        <taxon>Mollusca</taxon>
        <taxon>Gastropoda</taxon>
        <taxon>Heterobranchia</taxon>
        <taxon>Euthyneura</taxon>
        <taxon>Panpulmonata</taxon>
        <taxon>Sacoglossa</taxon>
        <taxon>Placobranchoidea</taxon>
        <taxon>Plakobranchidae</taxon>
        <taxon>Elysia</taxon>
    </lineage>
</organism>